<dbReference type="AlphaFoldDB" id="A0A0C9Y610"/>
<gene>
    <name evidence="2" type="ORF">K443DRAFT_384795</name>
</gene>
<feature type="chain" id="PRO_5002223142" evidence="1">
    <location>
        <begin position="20"/>
        <end position="141"/>
    </location>
</feature>
<keyword evidence="1" id="KW-0732">Signal</keyword>
<dbReference type="Proteomes" id="UP000054477">
    <property type="component" value="Unassembled WGS sequence"/>
</dbReference>
<evidence type="ECO:0000313" key="2">
    <source>
        <dbReference type="EMBL" id="KIK09409.1"/>
    </source>
</evidence>
<feature type="signal peptide" evidence="1">
    <location>
        <begin position="1"/>
        <end position="19"/>
    </location>
</feature>
<organism evidence="2 3">
    <name type="scientific">Laccaria amethystina LaAM-08-1</name>
    <dbReference type="NCBI Taxonomy" id="1095629"/>
    <lineage>
        <taxon>Eukaryota</taxon>
        <taxon>Fungi</taxon>
        <taxon>Dikarya</taxon>
        <taxon>Basidiomycota</taxon>
        <taxon>Agaricomycotina</taxon>
        <taxon>Agaricomycetes</taxon>
        <taxon>Agaricomycetidae</taxon>
        <taxon>Agaricales</taxon>
        <taxon>Agaricineae</taxon>
        <taxon>Hydnangiaceae</taxon>
        <taxon>Laccaria</taxon>
    </lineage>
</organism>
<dbReference type="HOGENOM" id="CLU_1825592_0_0_1"/>
<reference evidence="3" key="2">
    <citation type="submission" date="2015-01" db="EMBL/GenBank/DDBJ databases">
        <title>Evolutionary Origins and Diversification of the Mycorrhizal Mutualists.</title>
        <authorList>
            <consortium name="DOE Joint Genome Institute"/>
            <consortium name="Mycorrhizal Genomics Consortium"/>
            <person name="Kohler A."/>
            <person name="Kuo A."/>
            <person name="Nagy L.G."/>
            <person name="Floudas D."/>
            <person name="Copeland A."/>
            <person name="Barry K.W."/>
            <person name="Cichocki N."/>
            <person name="Veneault-Fourrey C."/>
            <person name="LaButti K."/>
            <person name="Lindquist E.A."/>
            <person name="Lipzen A."/>
            <person name="Lundell T."/>
            <person name="Morin E."/>
            <person name="Murat C."/>
            <person name="Riley R."/>
            <person name="Ohm R."/>
            <person name="Sun H."/>
            <person name="Tunlid A."/>
            <person name="Henrissat B."/>
            <person name="Grigoriev I.V."/>
            <person name="Hibbett D.S."/>
            <person name="Martin F."/>
        </authorList>
    </citation>
    <scope>NUCLEOTIDE SEQUENCE [LARGE SCALE GENOMIC DNA]</scope>
    <source>
        <strain evidence="3">LaAM-08-1</strain>
    </source>
</reference>
<keyword evidence="3" id="KW-1185">Reference proteome</keyword>
<accession>A0A0C9Y610</accession>
<proteinExistence type="predicted"/>
<sequence length="141" mass="16317">MHVLSIAIIVLFLIALLSSSRRMPDLYHHRLQHFQHHPSSYWLWSTSSFRSAFPWHSVLQLVLALLSLYQPLICNSTSNALPFNMLAFDPAQHNFCNSGTHRSSQLSQSLLYIAAKDLRASKPQKETNHIYIYWLYTTLGF</sequence>
<protein>
    <submittedName>
        <fullName evidence="2">Uncharacterized protein</fullName>
    </submittedName>
</protein>
<reference evidence="2 3" key="1">
    <citation type="submission" date="2014-04" db="EMBL/GenBank/DDBJ databases">
        <authorList>
            <consortium name="DOE Joint Genome Institute"/>
            <person name="Kuo A."/>
            <person name="Kohler A."/>
            <person name="Nagy L.G."/>
            <person name="Floudas D."/>
            <person name="Copeland A."/>
            <person name="Barry K.W."/>
            <person name="Cichocki N."/>
            <person name="Veneault-Fourrey C."/>
            <person name="LaButti K."/>
            <person name="Lindquist E.A."/>
            <person name="Lipzen A."/>
            <person name="Lundell T."/>
            <person name="Morin E."/>
            <person name="Murat C."/>
            <person name="Sun H."/>
            <person name="Tunlid A."/>
            <person name="Henrissat B."/>
            <person name="Grigoriev I.V."/>
            <person name="Hibbett D.S."/>
            <person name="Martin F."/>
            <person name="Nordberg H.P."/>
            <person name="Cantor M.N."/>
            <person name="Hua S.X."/>
        </authorList>
    </citation>
    <scope>NUCLEOTIDE SEQUENCE [LARGE SCALE GENOMIC DNA]</scope>
    <source>
        <strain evidence="2 3">LaAM-08-1</strain>
    </source>
</reference>
<name>A0A0C9Y610_9AGAR</name>
<evidence type="ECO:0000256" key="1">
    <source>
        <dbReference type="SAM" id="SignalP"/>
    </source>
</evidence>
<evidence type="ECO:0000313" key="3">
    <source>
        <dbReference type="Proteomes" id="UP000054477"/>
    </source>
</evidence>
<dbReference type="EMBL" id="KN838538">
    <property type="protein sequence ID" value="KIK09409.1"/>
    <property type="molecule type" value="Genomic_DNA"/>
</dbReference>